<dbReference type="SMART" id="SM00186">
    <property type="entry name" value="FBG"/>
    <property type="match status" value="1"/>
</dbReference>
<evidence type="ECO:0000313" key="3">
    <source>
        <dbReference type="EMBL" id="KAJ6633310.1"/>
    </source>
</evidence>
<dbReference type="InterPro" id="IPR036056">
    <property type="entry name" value="Fibrinogen-like_C"/>
</dbReference>
<organism evidence="3 4">
    <name type="scientific">Pseudolycoriella hygida</name>
    <dbReference type="NCBI Taxonomy" id="35572"/>
    <lineage>
        <taxon>Eukaryota</taxon>
        <taxon>Metazoa</taxon>
        <taxon>Ecdysozoa</taxon>
        <taxon>Arthropoda</taxon>
        <taxon>Hexapoda</taxon>
        <taxon>Insecta</taxon>
        <taxon>Pterygota</taxon>
        <taxon>Neoptera</taxon>
        <taxon>Endopterygota</taxon>
        <taxon>Diptera</taxon>
        <taxon>Nematocera</taxon>
        <taxon>Sciaroidea</taxon>
        <taxon>Sciaridae</taxon>
        <taxon>Pseudolycoriella</taxon>
    </lineage>
</organism>
<dbReference type="PANTHER" id="PTHR19143">
    <property type="entry name" value="FIBRINOGEN/TENASCIN/ANGIOPOEITIN"/>
    <property type="match status" value="1"/>
</dbReference>
<dbReference type="InterPro" id="IPR002181">
    <property type="entry name" value="Fibrinogen_a/b/g_C_dom"/>
</dbReference>
<dbReference type="InterPro" id="IPR014716">
    <property type="entry name" value="Fibrinogen_a/b/g_C_1"/>
</dbReference>
<dbReference type="PROSITE" id="PS51406">
    <property type="entry name" value="FIBRINOGEN_C_2"/>
    <property type="match status" value="1"/>
</dbReference>
<evidence type="ECO:0000256" key="1">
    <source>
        <dbReference type="SAM" id="SignalP"/>
    </source>
</evidence>
<feature type="domain" description="Fibrinogen C-terminal" evidence="2">
    <location>
        <begin position="257"/>
        <end position="463"/>
    </location>
</feature>
<accession>A0A9Q0ML95</accession>
<proteinExistence type="predicted"/>
<feature type="signal peptide" evidence="1">
    <location>
        <begin position="1"/>
        <end position="23"/>
    </location>
</feature>
<evidence type="ECO:0000313" key="4">
    <source>
        <dbReference type="Proteomes" id="UP001151699"/>
    </source>
</evidence>
<feature type="chain" id="PRO_5040170561" evidence="1">
    <location>
        <begin position="24"/>
        <end position="484"/>
    </location>
</feature>
<comment type="caution">
    <text evidence="3">The sequence shown here is derived from an EMBL/GenBank/DDBJ whole genome shotgun (WGS) entry which is preliminary data.</text>
</comment>
<name>A0A9Q0ML95_9DIPT</name>
<keyword evidence="4" id="KW-1185">Reference proteome</keyword>
<dbReference type="EMBL" id="WJQU01002116">
    <property type="protein sequence ID" value="KAJ6633310.1"/>
    <property type="molecule type" value="Genomic_DNA"/>
</dbReference>
<sequence length="484" mass="56739">MEVPSVLLSIVILTSLFFPSMWCLDGDSLLSDIRNDEPSLTGRNAFHFTPVEQTQELDMEDCDQLLDPNDNLNYQPSYLRFMKCKLDSLIESNRNIVRAINALELKTNRIVMAAGAVNERSSTKNYDLMDSLEMTNKLNNIEQHITSLDQNCLSKQSNELEPREYEMIKDFVSATDCDKCSRRQTVEVLANSRQTVQYLEKLSSAVERICKMTDRKRICRRSSSSIKNKTDKWRNQGLNVERYENTYRNIRRDLNQVTFEPNKFNCHDLQLRINGTYKFGSLDEVSNEAGRFFYERYCDFNTDGGAWTVIQKRFVNDQQENFNRSWLDYKLGFGDLNKEFWFGNDFIHRLTSHEDVELRIVVEDTTGRTDWAQYTLFKVDSEEYNYNLVIGGYKGSIPDAFPTNNDHEFSTYDRQNDNDTDESEWWFNNYTDISHQNYKGNIWKKWLGNKAFKSSKMMIRPRGLWANKDSEVEGYVHTSNSVDL</sequence>
<dbReference type="CDD" id="cd00087">
    <property type="entry name" value="FReD"/>
    <property type="match status" value="1"/>
</dbReference>
<evidence type="ECO:0000259" key="2">
    <source>
        <dbReference type="PROSITE" id="PS51406"/>
    </source>
</evidence>
<dbReference type="OrthoDB" id="6145874at2759"/>
<dbReference type="Proteomes" id="UP001151699">
    <property type="component" value="Unassembled WGS sequence"/>
</dbReference>
<gene>
    <name evidence="3" type="primary">Fgl2</name>
    <name evidence="3" type="ORF">Bhyg_16003</name>
</gene>
<keyword evidence="1" id="KW-0732">Signal</keyword>
<dbReference type="PANTHER" id="PTHR19143:SF459">
    <property type="entry name" value="FIBRINOGEN C-TERMINAL DOMAIN-CONTAINING PROTEIN"/>
    <property type="match status" value="1"/>
</dbReference>
<reference evidence="3" key="1">
    <citation type="submission" date="2022-07" db="EMBL/GenBank/DDBJ databases">
        <authorList>
            <person name="Trinca V."/>
            <person name="Uliana J.V.C."/>
            <person name="Torres T.T."/>
            <person name="Ward R.J."/>
            <person name="Monesi N."/>
        </authorList>
    </citation>
    <scope>NUCLEOTIDE SEQUENCE</scope>
    <source>
        <strain evidence="3">HSMRA1968</strain>
        <tissue evidence="3">Whole embryos</tissue>
    </source>
</reference>
<dbReference type="SUPFAM" id="SSF56496">
    <property type="entry name" value="Fibrinogen C-terminal domain-like"/>
    <property type="match status" value="1"/>
</dbReference>
<protein>
    <submittedName>
        <fullName evidence="3">Fibroleukin</fullName>
    </submittedName>
</protein>
<dbReference type="InterPro" id="IPR050373">
    <property type="entry name" value="Fibrinogen_C-term_domain"/>
</dbReference>
<dbReference type="Pfam" id="PF00147">
    <property type="entry name" value="Fibrinogen_C"/>
    <property type="match status" value="1"/>
</dbReference>
<dbReference type="GO" id="GO:0005615">
    <property type="term" value="C:extracellular space"/>
    <property type="evidence" value="ECO:0007669"/>
    <property type="project" value="TreeGrafter"/>
</dbReference>
<dbReference type="Gene3D" id="3.90.215.10">
    <property type="entry name" value="Gamma Fibrinogen, chain A, domain 1"/>
    <property type="match status" value="1"/>
</dbReference>
<dbReference type="AlphaFoldDB" id="A0A9Q0ML95"/>